<keyword evidence="2" id="KW-0812">Transmembrane</keyword>
<dbReference type="Proteomes" id="UP000636010">
    <property type="component" value="Unassembled WGS sequence"/>
</dbReference>
<dbReference type="InterPro" id="IPR052894">
    <property type="entry name" value="AsmA-related"/>
</dbReference>
<evidence type="ECO:0000259" key="3">
    <source>
        <dbReference type="Pfam" id="PF05170"/>
    </source>
</evidence>
<dbReference type="PANTHER" id="PTHR30441">
    <property type="entry name" value="DUF748 DOMAIN-CONTAINING PROTEIN"/>
    <property type="match status" value="1"/>
</dbReference>
<feature type="region of interest" description="Disordered" evidence="1">
    <location>
        <begin position="832"/>
        <end position="861"/>
    </location>
</feature>
<keyword evidence="2" id="KW-0472">Membrane</keyword>
<keyword evidence="2" id="KW-1133">Transmembrane helix</keyword>
<gene>
    <name evidence="4" type="ORF">GCM10011506_44680</name>
</gene>
<organism evidence="4 5">
    <name type="scientific">Marivirga lumbricoides</name>
    <dbReference type="NCBI Taxonomy" id="1046115"/>
    <lineage>
        <taxon>Bacteria</taxon>
        <taxon>Pseudomonadati</taxon>
        <taxon>Bacteroidota</taxon>
        <taxon>Cytophagia</taxon>
        <taxon>Cytophagales</taxon>
        <taxon>Marivirgaceae</taxon>
        <taxon>Marivirga</taxon>
    </lineage>
</organism>
<keyword evidence="5" id="KW-1185">Reference proteome</keyword>
<protein>
    <recommendedName>
        <fullName evidence="3">AsmA domain-containing protein</fullName>
    </recommendedName>
</protein>
<dbReference type="RefSeq" id="WP_188467571.1">
    <property type="nucleotide sequence ID" value="NZ_BAABHU010000019.1"/>
</dbReference>
<evidence type="ECO:0000313" key="5">
    <source>
        <dbReference type="Proteomes" id="UP000636010"/>
    </source>
</evidence>
<evidence type="ECO:0000256" key="2">
    <source>
        <dbReference type="SAM" id="Phobius"/>
    </source>
</evidence>
<evidence type="ECO:0000256" key="1">
    <source>
        <dbReference type="SAM" id="MobiDB-lite"/>
    </source>
</evidence>
<feature type="domain" description="AsmA" evidence="3">
    <location>
        <begin position="1"/>
        <end position="231"/>
    </location>
</feature>
<sequence>MKKILIIIGSILAFLVIAIVLVPIIFKDRIIEAVQKEINTSVNATVNFEPENVRISLLPDFPNLTVGIKELSVIGKEVFEGDTLFAANDLSVEADIVSIIKGEPIRIKGIILDQPVINILVLEDGSANYDIVASSEETDTTTTEQSEEMKIGIDHWEITNGKVRYYDQAADMAVSLIGLNHTGKGDFKQTVFDMVTKTTADDFSFAYGGDVYVEHKTLNVEMILGMDLDAMRFDFKETTAQLNDFELGFNGFFAMPTDDIEMDVNFFVDETQFKSLLSLVPGMYSDGFENLETRGEFDFKGFVRGTYTEEKLPAFSVDLNVRDAFVKSPDVPLPIQNINLDLMAKSETGDLKDGVLQVKNFGLTIDQDKFTANAVVNNFDALIWDLNAQGALNLDIVSKITPTEDFNMGGIIRADINSKGNYAAVEQEDYEQLNTSGTLVLNNFFYSTAGMPDVKIGRANMVFNPEFVELSEMQGNFGKSDFAVNGKVSNYLAYILNEEAKLVGQMTLSSKLLDINEMMGPEEEESTTPEDTTSMELVVIPKDIDFTFEATVQSILYDNFNLKNAKGKMVINNGILTMDPMSFDMLGGQILMSGTYNTQDEDNPKFAFNLDVEQLSIPETFKNVVTVQKFVPVAEKLTGKFSTDFAINGLMTQEMMPDFGTLTGSGIVKIAQAAIVDSKIISGVTKLSNLDQTNTVNLKDLLMKAEIKDGKLSVQPFDVAIDKYKATIDGWTAYDGSILYNLKMNIPTGSMGTAANQALSGLLGTDVNAVGSNINLNFNIGGTYDNPDIKLGKATSEGGSVAGNVKSAVKDKVKEEAAALKEEVNAKVEVAKDSARAEAERLKKKAEEEAKAKAEKEAEELKKKAKNKLKDIFGGGK</sequence>
<dbReference type="Pfam" id="PF05170">
    <property type="entry name" value="AsmA"/>
    <property type="match status" value="1"/>
</dbReference>
<feature type="transmembrane region" description="Helical" evidence="2">
    <location>
        <begin position="5"/>
        <end position="26"/>
    </location>
</feature>
<dbReference type="EMBL" id="BMEC01000019">
    <property type="protein sequence ID" value="GGC54118.1"/>
    <property type="molecule type" value="Genomic_DNA"/>
</dbReference>
<evidence type="ECO:0000313" key="4">
    <source>
        <dbReference type="EMBL" id="GGC54118.1"/>
    </source>
</evidence>
<dbReference type="InterPro" id="IPR007844">
    <property type="entry name" value="AsmA"/>
</dbReference>
<comment type="caution">
    <text evidence="4">The sequence shown here is derived from an EMBL/GenBank/DDBJ whole genome shotgun (WGS) entry which is preliminary data.</text>
</comment>
<reference evidence="5" key="1">
    <citation type="journal article" date="2019" name="Int. J. Syst. Evol. Microbiol.">
        <title>The Global Catalogue of Microorganisms (GCM) 10K type strain sequencing project: providing services to taxonomists for standard genome sequencing and annotation.</title>
        <authorList>
            <consortium name="The Broad Institute Genomics Platform"/>
            <consortium name="The Broad Institute Genome Sequencing Center for Infectious Disease"/>
            <person name="Wu L."/>
            <person name="Ma J."/>
        </authorList>
    </citation>
    <scope>NUCLEOTIDE SEQUENCE [LARGE SCALE GENOMIC DNA]</scope>
    <source>
        <strain evidence="5">CGMCC 1.10832</strain>
    </source>
</reference>
<name>A0ABQ1N598_9BACT</name>
<accession>A0ABQ1N598</accession>
<proteinExistence type="predicted"/>
<dbReference type="PANTHER" id="PTHR30441:SF8">
    <property type="entry name" value="DUF748 DOMAIN-CONTAINING PROTEIN"/>
    <property type="match status" value="1"/>
</dbReference>